<feature type="region of interest" description="Disordered" evidence="1">
    <location>
        <begin position="19"/>
        <end position="91"/>
    </location>
</feature>
<feature type="domain" description="DNA-directed RNA polymerase II subunit RPB9-like zinc ribbon" evidence="2">
    <location>
        <begin position="99"/>
        <end position="152"/>
    </location>
</feature>
<comment type="caution">
    <text evidence="3">The sequence shown here is derived from an EMBL/GenBank/DDBJ whole genome shotgun (WGS) entry which is preliminary data.</text>
</comment>
<feature type="compositionally biased region" description="Basic and acidic residues" evidence="1">
    <location>
        <begin position="211"/>
        <end position="222"/>
    </location>
</feature>
<feature type="compositionally biased region" description="Acidic residues" evidence="1">
    <location>
        <begin position="186"/>
        <end position="208"/>
    </location>
</feature>
<dbReference type="Gene3D" id="2.20.25.10">
    <property type="match status" value="1"/>
</dbReference>
<dbReference type="EMBL" id="JBEFKJ010000003">
    <property type="protein sequence ID" value="KAL2047077.1"/>
    <property type="molecule type" value="Genomic_DNA"/>
</dbReference>
<name>A0ABR4AMV8_9LECA</name>
<reference evidence="3 4" key="1">
    <citation type="submission" date="2024-09" db="EMBL/GenBank/DDBJ databases">
        <title>Rethinking Asexuality: The Enigmatic Case of Functional Sexual Genes in Lepraria (Stereocaulaceae).</title>
        <authorList>
            <person name="Doellman M."/>
            <person name="Sun Y."/>
            <person name="Barcenas-Pena A."/>
            <person name="Lumbsch H.T."/>
            <person name="Grewe F."/>
        </authorList>
    </citation>
    <scope>NUCLEOTIDE SEQUENCE [LARGE SCALE GENOMIC DNA]</scope>
    <source>
        <strain evidence="3 4">Mercado 3170</strain>
    </source>
</reference>
<gene>
    <name evidence="3" type="ORF">N7G274_001096</name>
</gene>
<feature type="region of interest" description="Disordered" evidence="1">
    <location>
        <begin position="186"/>
        <end position="313"/>
    </location>
</feature>
<feature type="compositionally biased region" description="Low complexity" evidence="1">
    <location>
        <begin position="74"/>
        <end position="90"/>
    </location>
</feature>
<accession>A0ABR4AMV8</accession>
<feature type="compositionally biased region" description="Polar residues" evidence="1">
    <location>
        <begin position="295"/>
        <end position="306"/>
    </location>
</feature>
<keyword evidence="4" id="KW-1185">Reference proteome</keyword>
<feature type="compositionally biased region" description="Low complexity" evidence="1">
    <location>
        <begin position="273"/>
        <end position="294"/>
    </location>
</feature>
<dbReference type="Pfam" id="PF02150">
    <property type="entry name" value="Zn_ribbon_RPB9"/>
    <property type="match status" value="1"/>
</dbReference>
<dbReference type="SUPFAM" id="SSF57783">
    <property type="entry name" value="Zinc beta-ribbon"/>
    <property type="match status" value="1"/>
</dbReference>
<evidence type="ECO:0000256" key="1">
    <source>
        <dbReference type="SAM" id="MobiDB-lite"/>
    </source>
</evidence>
<evidence type="ECO:0000313" key="3">
    <source>
        <dbReference type="EMBL" id="KAL2047077.1"/>
    </source>
</evidence>
<dbReference type="Proteomes" id="UP001590950">
    <property type="component" value="Unassembled WGS sequence"/>
</dbReference>
<organism evidence="3 4">
    <name type="scientific">Stereocaulon virgatum</name>
    <dbReference type="NCBI Taxonomy" id="373712"/>
    <lineage>
        <taxon>Eukaryota</taxon>
        <taxon>Fungi</taxon>
        <taxon>Dikarya</taxon>
        <taxon>Ascomycota</taxon>
        <taxon>Pezizomycotina</taxon>
        <taxon>Lecanoromycetes</taxon>
        <taxon>OSLEUM clade</taxon>
        <taxon>Lecanoromycetidae</taxon>
        <taxon>Lecanorales</taxon>
        <taxon>Lecanorineae</taxon>
        <taxon>Stereocaulaceae</taxon>
        <taxon>Stereocaulon</taxon>
    </lineage>
</organism>
<protein>
    <recommendedName>
        <fullName evidence="2">DNA-directed RNA polymerase II subunit RPB9-like zinc ribbon domain-containing protein</fullName>
    </recommendedName>
</protein>
<feature type="compositionally biased region" description="Polar residues" evidence="1">
    <location>
        <begin position="19"/>
        <end position="35"/>
    </location>
</feature>
<feature type="compositionally biased region" description="Acidic residues" evidence="1">
    <location>
        <begin position="235"/>
        <end position="258"/>
    </location>
</feature>
<dbReference type="InterPro" id="IPR001529">
    <property type="entry name" value="Zn_ribbon_RPB9"/>
</dbReference>
<evidence type="ECO:0000313" key="4">
    <source>
        <dbReference type="Proteomes" id="UP001590950"/>
    </source>
</evidence>
<sequence length="313" mass="35372">MSYRSFLSLSQAFTFLFQSQQHTSRATTPTSQQRRQSAKRTIRTKEEKNYEKDISRANTNLNSTHPERQQRKMSSPAPSTTSATDPHAAPKTQEQITFRFCRECSNMLYPKEDRMTNKLMFACRTCQFSEEAQSSCVFRNNMYNTVGETAGVTQDVGSDPTVGDSFDFNVYVEVFCCTLCGREMEGSCEEEDNDDDDDDDDNNEDEMEMGGQREKDEWEKGVRSNALFDLSELSGMEEEEEEEEDDDDDDNEESEQEAELTLSPPPPPKKTKTTQLTPSLPSSSPAPTAPVQPAKQNEASSSNPNSGLRKRAW</sequence>
<proteinExistence type="predicted"/>
<dbReference type="SMART" id="SM00661">
    <property type="entry name" value="RPOL9"/>
    <property type="match status" value="1"/>
</dbReference>
<evidence type="ECO:0000259" key="2">
    <source>
        <dbReference type="SMART" id="SM00661"/>
    </source>
</evidence>
<feature type="compositionally biased region" description="Basic and acidic residues" evidence="1">
    <location>
        <begin position="43"/>
        <end position="55"/>
    </location>
</feature>